<dbReference type="PANTHER" id="PTHR47053:SF1">
    <property type="entry name" value="MUREIN DD-ENDOPEPTIDASE MEPH-RELATED"/>
    <property type="match status" value="1"/>
</dbReference>
<keyword evidence="7" id="KW-1185">Reference proteome</keyword>
<dbReference type="SUPFAM" id="SSF54001">
    <property type="entry name" value="Cysteine proteinases"/>
    <property type="match status" value="1"/>
</dbReference>
<accession>A0ABU2JH86</accession>
<sequence length="317" mass="32226">MIKAAAGGLAALLLGVVLVAAATGGVAAQFLGDPGSGPGGGQSAPSSTAIDDIPPDYLLLYLQAARTCPGLDWTILGGIGSVESDHGRSTLPGVHSGANFAGARGPMQFEPATFAEYDQPVPGGGADPPSPYDPADAIFAAARMLCANGARGDADIHAAIYAYNHTDSYVAEVLHRAATYATAVIDTDPAMPPAAAQAAISYARSQLGLPYEWDGSGPGHGDTGFDCSGLTQAAYQSAGIALPHNAAQQYATTTHVPDGEPLQPGDLVFFGATPATIHHVGLYLGQGQMIDAPDYGIPVRIENYHESDYLGAGRPAG</sequence>
<dbReference type="Gene3D" id="1.10.530.10">
    <property type="match status" value="1"/>
</dbReference>
<gene>
    <name evidence="6" type="ORF">RM423_22405</name>
</gene>
<dbReference type="InterPro" id="IPR051202">
    <property type="entry name" value="Peptidase_C40"/>
</dbReference>
<name>A0ABU2JH86_9ACTN</name>
<comment type="similarity">
    <text evidence="1">Belongs to the peptidase C40 family.</text>
</comment>
<comment type="caution">
    <text evidence="6">The sequence shown here is derived from an EMBL/GenBank/DDBJ whole genome shotgun (WGS) entry which is preliminary data.</text>
</comment>
<dbReference type="InterPro" id="IPR008258">
    <property type="entry name" value="Transglycosylase_SLT_dom_1"/>
</dbReference>
<dbReference type="EMBL" id="JAVREH010000071">
    <property type="protein sequence ID" value="MDT0264126.1"/>
    <property type="molecule type" value="Genomic_DNA"/>
</dbReference>
<dbReference type="PROSITE" id="PS51935">
    <property type="entry name" value="NLPC_P60"/>
    <property type="match status" value="1"/>
</dbReference>
<dbReference type="InterPro" id="IPR000064">
    <property type="entry name" value="NLP_P60_dom"/>
</dbReference>
<evidence type="ECO:0000313" key="6">
    <source>
        <dbReference type="EMBL" id="MDT0264126.1"/>
    </source>
</evidence>
<evidence type="ECO:0000256" key="2">
    <source>
        <dbReference type="ARBA" id="ARBA00022670"/>
    </source>
</evidence>
<evidence type="ECO:0000259" key="5">
    <source>
        <dbReference type="PROSITE" id="PS51935"/>
    </source>
</evidence>
<dbReference type="RefSeq" id="WP_311425269.1">
    <property type="nucleotide sequence ID" value="NZ_JAVREH010000071.1"/>
</dbReference>
<keyword evidence="4" id="KW-0788">Thiol protease</keyword>
<dbReference type="InterPro" id="IPR038765">
    <property type="entry name" value="Papain-like_cys_pep_sf"/>
</dbReference>
<protein>
    <submittedName>
        <fullName evidence="6">Bifunctional lytic transglycosylase/C40 family peptidase</fullName>
    </submittedName>
</protein>
<reference evidence="7" key="1">
    <citation type="submission" date="2023-07" db="EMBL/GenBank/DDBJ databases">
        <title>30 novel species of actinomycetes from the DSMZ collection.</title>
        <authorList>
            <person name="Nouioui I."/>
        </authorList>
    </citation>
    <scope>NUCLEOTIDE SEQUENCE [LARGE SCALE GENOMIC DNA]</scope>
    <source>
        <strain evidence="7">DSM 44399</strain>
    </source>
</reference>
<evidence type="ECO:0000256" key="4">
    <source>
        <dbReference type="ARBA" id="ARBA00022807"/>
    </source>
</evidence>
<dbReference type="InterPro" id="IPR023346">
    <property type="entry name" value="Lysozyme-like_dom_sf"/>
</dbReference>
<keyword evidence="2" id="KW-0645">Protease</keyword>
<dbReference type="Proteomes" id="UP001183176">
    <property type="component" value="Unassembled WGS sequence"/>
</dbReference>
<dbReference type="Pfam" id="PF00877">
    <property type="entry name" value="NLPC_P60"/>
    <property type="match status" value="1"/>
</dbReference>
<evidence type="ECO:0000256" key="3">
    <source>
        <dbReference type="ARBA" id="ARBA00022801"/>
    </source>
</evidence>
<dbReference type="Gene3D" id="3.90.1720.10">
    <property type="entry name" value="endopeptidase domain like (from Nostoc punctiforme)"/>
    <property type="match status" value="1"/>
</dbReference>
<organism evidence="6 7">
    <name type="scientific">Jatrophihabitans lederbergiae</name>
    <dbReference type="NCBI Taxonomy" id="3075547"/>
    <lineage>
        <taxon>Bacteria</taxon>
        <taxon>Bacillati</taxon>
        <taxon>Actinomycetota</taxon>
        <taxon>Actinomycetes</taxon>
        <taxon>Jatrophihabitantales</taxon>
        <taxon>Jatrophihabitantaceae</taxon>
        <taxon>Jatrophihabitans</taxon>
    </lineage>
</organism>
<dbReference type="SUPFAM" id="SSF53955">
    <property type="entry name" value="Lysozyme-like"/>
    <property type="match status" value="1"/>
</dbReference>
<evidence type="ECO:0000256" key="1">
    <source>
        <dbReference type="ARBA" id="ARBA00007074"/>
    </source>
</evidence>
<dbReference type="CDD" id="cd13399">
    <property type="entry name" value="Slt35-like"/>
    <property type="match status" value="1"/>
</dbReference>
<feature type="domain" description="NlpC/P60" evidence="5">
    <location>
        <begin position="193"/>
        <end position="317"/>
    </location>
</feature>
<evidence type="ECO:0000313" key="7">
    <source>
        <dbReference type="Proteomes" id="UP001183176"/>
    </source>
</evidence>
<keyword evidence="3" id="KW-0378">Hydrolase</keyword>
<proteinExistence type="inferred from homology"/>
<dbReference type="Pfam" id="PF01464">
    <property type="entry name" value="SLT"/>
    <property type="match status" value="1"/>
</dbReference>
<dbReference type="PANTHER" id="PTHR47053">
    <property type="entry name" value="MUREIN DD-ENDOPEPTIDASE MEPH-RELATED"/>
    <property type="match status" value="1"/>
</dbReference>